<proteinExistence type="predicted"/>
<evidence type="ECO:0000313" key="1">
    <source>
        <dbReference type="EMBL" id="GAA4460672.1"/>
    </source>
</evidence>
<evidence type="ECO:0000313" key="2">
    <source>
        <dbReference type="Proteomes" id="UP001500067"/>
    </source>
</evidence>
<name>A0ABP8N7R5_9BACT</name>
<dbReference type="Proteomes" id="UP001500067">
    <property type="component" value="Unassembled WGS sequence"/>
</dbReference>
<sequence length="108" mass="12727">MCNYNTLKNCRHGYVVQCRNCDHIQVAFGTTILSLTRAQYYEYLAQVQEQYDEHHKIMPWDQKAIHLPTAAKGVAMIYTVSELHILLDMLKEGRKKLEYNDLFVFNEN</sequence>
<dbReference type="EMBL" id="BAABFA010000004">
    <property type="protein sequence ID" value="GAA4460672.1"/>
    <property type="molecule type" value="Genomic_DNA"/>
</dbReference>
<dbReference type="RefSeq" id="WP_345077672.1">
    <property type="nucleotide sequence ID" value="NZ_BAABFA010000004.1"/>
</dbReference>
<accession>A0ABP8N7R5</accession>
<organism evidence="1 2">
    <name type="scientific">Nemorincola caseinilytica</name>
    <dbReference type="NCBI Taxonomy" id="2054315"/>
    <lineage>
        <taxon>Bacteria</taxon>
        <taxon>Pseudomonadati</taxon>
        <taxon>Bacteroidota</taxon>
        <taxon>Chitinophagia</taxon>
        <taxon>Chitinophagales</taxon>
        <taxon>Chitinophagaceae</taxon>
        <taxon>Nemorincola</taxon>
    </lineage>
</organism>
<dbReference type="Pfam" id="PF20391">
    <property type="entry name" value="DUF6686"/>
    <property type="match status" value="1"/>
</dbReference>
<keyword evidence="2" id="KW-1185">Reference proteome</keyword>
<reference evidence="2" key="1">
    <citation type="journal article" date="2019" name="Int. J. Syst. Evol. Microbiol.">
        <title>The Global Catalogue of Microorganisms (GCM) 10K type strain sequencing project: providing services to taxonomists for standard genome sequencing and annotation.</title>
        <authorList>
            <consortium name="The Broad Institute Genomics Platform"/>
            <consortium name="The Broad Institute Genome Sequencing Center for Infectious Disease"/>
            <person name="Wu L."/>
            <person name="Ma J."/>
        </authorList>
    </citation>
    <scope>NUCLEOTIDE SEQUENCE [LARGE SCALE GENOMIC DNA]</scope>
    <source>
        <strain evidence="2">JCM 32105</strain>
    </source>
</reference>
<gene>
    <name evidence="1" type="ORF">GCM10023093_03710</name>
</gene>
<dbReference type="InterPro" id="IPR046508">
    <property type="entry name" value="DUF6686"/>
</dbReference>
<comment type="caution">
    <text evidence="1">The sequence shown here is derived from an EMBL/GenBank/DDBJ whole genome shotgun (WGS) entry which is preliminary data.</text>
</comment>
<protein>
    <submittedName>
        <fullName evidence="1">Uncharacterized protein</fullName>
    </submittedName>
</protein>